<dbReference type="CDD" id="cd00603">
    <property type="entry name" value="IPT_PCSR"/>
    <property type="match status" value="1"/>
</dbReference>
<dbReference type="InterPro" id="IPR014756">
    <property type="entry name" value="Ig_E-set"/>
</dbReference>
<dbReference type="SUPFAM" id="SSF101898">
    <property type="entry name" value="NHL repeat"/>
    <property type="match status" value="1"/>
</dbReference>
<dbReference type="EMBL" id="AFFY01000054">
    <property type="protein sequence ID" value="EHG98795.1"/>
    <property type="molecule type" value="Genomic_DNA"/>
</dbReference>
<comment type="caution">
    <text evidence="3">The sequence shown here is derived from an EMBL/GenBank/DDBJ whole genome shotgun (WGS) entry which is preliminary data.</text>
</comment>
<evidence type="ECO:0000313" key="4">
    <source>
        <dbReference type="Proteomes" id="UP000003598"/>
    </source>
</evidence>
<dbReference type="InterPro" id="IPR011042">
    <property type="entry name" value="6-blade_b-propeller_TolB-like"/>
</dbReference>
<dbReference type="InterPro" id="IPR013783">
    <property type="entry name" value="Ig-like_fold"/>
</dbReference>
<feature type="domain" description="IPT/TIG" evidence="2">
    <location>
        <begin position="46"/>
        <end position="136"/>
    </location>
</feature>
<name>G5SVE0_9BACT</name>
<dbReference type="HOGENOM" id="CLU_035704_1_0_10"/>
<gene>
    <name evidence="3" type="ORF">HMPREF9441_03314</name>
</gene>
<dbReference type="Pfam" id="PF01436">
    <property type="entry name" value="NHL"/>
    <property type="match status" value="1"/>
</dbReference>
<keyword evidence="4" id="KW-1185">Reference proteome</keyword>
<sequence length="461" mass="50829">MTMKRNFIQQTLVFSGMAGCMVACIMASSCKDEARGQVYDPNVPVTVTDFYPDSGGVATQMILNGSNFGTDLNNIQVYFNKKKAAVIGSLGDKLYVITPRRPGDGMPDDGDPDHDQVDITVQVGEQSATYDKKFNYHIQTLVSTLCGRPGTTETKVGTLGETEFKGEMGFLAVDAEDNLFVAPRELWGANKLIMVSMETNQSSIIIDNAGQAPLNQPCVIDHGNGLVIPTDQNNTYWMVHSADFWQPKRRDYMAAEGEDADKVNTVYKHSFAYCELDGYFYCRRKDASNFFLKIDADTGNAWVLDTGNNDLLGSSDCYMTFGRKDPKKLYMALTNLHCIAIFEDITDPTREGNFKIYAGMQGRPGHADGLASDAQFHSPRQLVLDEEENLYIADSENNCIRKITPEGVVSTVIGIPGKSGYKDGTPDVALFTQPWGLAIDSEGIIYVGDKDNLCVRQLSIE</sequence>
<dbReference type="InterPro" id="IPR001258">
    <property type="entry name" value="NHL_repeat"/>
</dbReference>
<dbReference type="PATRIC" id="fig|762968.3.peg.2923"/>
<proteinExistence type="predicted"/>
<dbReference type="Gene3D" id="2.120.10.30">
    <property type="entry name" value="TolB, C-terminal domain"/>
    <property type="match status" value="1"/>
</dbReference>
<dbReference type="OrthoDB" id="791543at2"/>
<evidence type="ECO:0000256" key="1">
    <source>
        <dbReference type="ARBA" id="ARBA00022737"/>
    </source>
</evidence>
<accession>G5SVE0</accession>
<dbReference type="PROSITE" id="PS51257">
    <property type="entry name" value="PROKAR_LIPOPROTEIN"/>
    <property type="match status" value="1"/>
</dbReference>
<dbReference type="AlphaFoldDB" id="G5SVE0"/>
<dbReference type="PANTHER" id="PTHR13833">
    <property type="match status" value="1"/>
</dbReference>
<dbReference type="InterPro" id="IPR002909">
    <property type="entry name" value="IPT_dom"/>
</dbReference>
<evidence type="ECO:0000313" key="3">
    <source>
        <dbReference type="EMBL" id="EHG98795.1"/>
    </source>
</evidence>
<dbReference type="STRING" id="762968.HMPREF9441_03314"/>
<keyword evidence="1" id="KW-0677">Repeat</keyword>
<dbReference type="SUPFAM" id="SSF81296">
    <property type="entry name" value="E set domains"/>
    <property type="match status" value="1"/>
</dbReference>
<dbReference type="Pfam" id="PF01833">
    <property type="entry name" value="TIG"/>
    <property type="match status" value="1"/>
</dbReference>
<protein>
    <submittedName>
        <fullName evidence="3">NHL repeat protein</fullName>
    </submittedName>
</protein>
<dbReference type="Proteomes" id="UP000003598">
    <property type="component" value="Unassembled WGS sequence"/>
</dbReference>
<organism evidence="3 4">
    <name type="scientific">Paraprevotella clara YIT 11840</name>
    <dbReference type="NCBI Taxonomy" id="762968"/>
    <lineage>
        <taxon>Bacteria</taxon>
        <taxon>Pseudomonadati</taxon>
        <taxon>Bacteroidota</taxon>
        <taxon>Bacteroidia</taxon>
        <taxon>Bacteroidales</taxon>
        <taxon>Prevotellaceae</taxon>
        <taxon>Paraprevotella</taxon>
    </lineage>
</organism>
<dbReference type="PANTHER" id="PTHR13833:SF71">
    <property type="entry name" value="NHL DOMAIN-CONTAINING PROTEIN"/>
    <property type="match status" value="1"/>
</dbReference>
<evidence type="ECO:0000259" key="2">
    <source>
        <dbReference type="Pfam" id="PF01833"/>
    </source>
</evidence>
<dbReference type="eggNOG" id="COG3391">
    <property type="taxonomic scope" value="Bacteria"/>
</dbReference>
<reference evidence="3 4" key="1">
    <citation type="submission" date="2011-03" db="EMBL/GenBank/DDBJ databases">
        <authorList>
            <person name="Weinstock G."/>
            <person name="Sodergren E."/>
            <person name="Clifton S."/>
            <person name="Fulton L."/>
            <person name="Fulton B."/>
            <person name="Courtney L."/>
            <person name="Fronick C."/>
            <person name="Harrison M."/>
            <person name="Strong C."/>
            <person name="Farmer C."/>
            <person name="Delahaunty K."/>
            <person name="Markovic C."/>
            <person name="Hall O."/>
            <person name="Minx P."/>
            <person name="Tomlinson C."/>
            <person name="Mitreva M."/>
            <person name="Hou S."/>
            <person name="Chen J."/>
            <person name="Wollam A."/>
            <person name="Pepin K.H."/>
            <person name="Johnson M."/>
            <person name="Bhonagiri V."/>
            <person name="Zhang X."/>
            <person name="Suruliraj S."/>
            <person name="Warren W."/>
            <person name="Chinwalla A."/>
            <person name="Mardis E.R."/>
            <person name="Wilson R.K."/>
        </authorList>
    </citation>
    <scope>NUCLEOTIDE SEQUENCE [LARGE SCALE GENOMIC DNA]</scope>
    <source>
        <strain evidence="3 4">YIT 11840</strain>
    </source>
</reference>
<dbReference type="Gene3D" id="2.60.40.10">
    <property type="entry name" value="Immunoglobulins"/>
    <property type="match status" value="1"/>
</dbReference>